<feature type="signal peptide" evidence="3">
    <location>
        <begin position="1"/>
        <end position="25"/>
    </location>
</feature>
<name>A0A1L3GMV7_9BACT</name>
<dbReference type="STRING" id="1842532.A7E78_05085"/>
<dbReference type="Pfam" id="PF14522">
    <property type="entry name" value="Cytochrome_C7"/>
    <property type="match status" value="1"/>
</dbReference>
<evidence type="ECO:0000256" key="2">
    <source>
        <dbReference type="SAM" id="Phobius"/>
    </source>
</evidence>
<dbReference type="GO" id="GO:0016491">
    <property type="term" value="F:oxidoreductase activity"/>
    <property type="evidence" value="ECO:0007669"/>
    <property type="project" value="TreeGrafter"/>
</dbReference>
<evidence type="ECO:0000259" key="4">
    <source>
        <dbReference type="Pfam" id="PF14522"/>
    </source>
</evidence>
<keyword evidence="1 3" id="KW-0732">Signal</keyword>
<feature type="transmembrane region" description="Helical" evidence="2">
    <location>
        <begin position="516"/>
        <end position="537"/>
    </location>
</feature>
<dbReference type="AlphaFoldDB" id="A0A1L3GMV7"/>
<evidence type="ECO:0000313" key="6">
    <source>
        <dbReference type="Proteomes" id="UP000182517"/>
    </source>
</evidence>
<keyword evidence="2" id="KW-0472">Membrane</keyword>
<keyword evidence="2" id="KW-0812">Transmembrane</keyword>
<dbReference type="SUPFAM" id="SSF48695">
    <property type="entry name" value="Multiheme cytochromes"/>
    <property type="match status" value="1"/>
</dbReference>
<dbReference type="Proteomes" id="UP000182517">
    <property type="component" value="Chromosome"/>
</dbReference>
<dbReference type="InterPro" id="IPR036280">
    <property type="entry name" value="Multihaem_cyt_sf"/>
</dbReference>
<evidence type="ECO:0000256" key="1">
    <source>
        <dbReference type="ARBA" id="ARBA00022729"/>
    </source>
</evidence>
<organism evidence="5 6">
    <name type="scientific">Syntrophotalea acetylenivorans</name>
    <dbReference type="NCBI Taxonomy" id="1842532"/>
    <lineage>
        <taxon>Bacteria</taxon>
        <taxon>Pseudomonadati</taxon>
        <taxon>Thermodesulfobacteriota</taxon>
        <taxon>Desulfuromonadia</taxon>
        <taxon>Desulfuromonadales</taxon>
        <taxon>Syntrophotaleaceae</taxon>
        <taxon>Syntrophotalea</taxon>
    </lineage>
</organism>
<feature type="chain" id="PRO_5012182473" evidence="3">
    <location>
        <begin position="26"/>
        <end position="543"/>
    </location>
</feature>
<dbReference type="InterPro" id="IPR029467">
    <property type="entry name" value="Cyt_c7-like"/>
</dbReference>
<dbReference type="PIRSF" id="PIRSF039014">
    <property type="entry name" value="OTR_cyc"/>
    <property type="match status" value="1"/>
</dbReference>
<dbReference type="EMBL" id="CP015519">
    <property type="protein sequence ID" value="APG27269.1"/>
    <property type="molecule type" value="Genomic_DNA"/>
</dbReference>
<keyword evidence="2" id="KW-1133">Transmembrane helix</keyword>
<dbReference type="InterPro" id="IPR024673">
    <property type="entry name" value="Octahem_Cyt_c"/>
</dbReference>
<reference evidence="5 6" key="1">
    <citation type="journal article" date="2017" name="Genome Announc.">
        <title>Complete Genome Sequences of Two Acetylene-Fermenting Pelobacter acetylenicus Strains.</title>
        <authorList>
            <person name="Sutton J.M."/>
            <person name="Baesman S.M."/>
            <person name="Fierst J.L."/>
            <person name="Poret-Peterson A.T."/>
            <person name="Oremland R.S."/>
            <person name="Dunlap D.S."/>
            <person name="Akob D.M."/>
        </authorList>
    </citation>
    <scope>NUCLEOTIDE SEQUENCE [LARGE SCALE GENOMIC DNA]</scope>
    <source>
        <strain evidence="5 6">SFB93</strain>
    </source>
</reference>
<dbReference type="NCBIfam" id="TIGR04315">
    <property type="entry name" value="octaheme_Shew"/>
    <property type="match status" value="1"/>
</dbReference>
<dbReference type="Pfam" id="PF11783">
    <property type="entry name" value="Cytochrome_cB"/>
    <property type="match status" value="1"/>
</dbReference>
<gene>
    <name evidence="5" type="ORF">A7E78_05085</name>
</gene>
<accession>A0A1L3GMV7</accession>
<proteinExistence type="predicted"/>
<feature type="domain" description="Cytochrome c7-like" evidence="4">
    <location>
        <begin position="234"/>
        <end position="311"/>
    </location>
</feature>
<protein>
    <submittedName>
        <fullName evidence="5">Cytochrome C</fullName>
    </submittedName>
</protein>
<keyword evidence="6" id="KW-1185">Reference proteome</keyword>
<evidence type="ECO:0000256" key="3">
    <source>
        <dbReference type="SAM" id="SignalP"/>
    </source>
</evidence>
<dbReference type="InterPro" id="IPR051829">
    <property type="entry name" value="Multiheme_Cytochr_ET"/>
</dbReference>
<dbReference type="Gene3D" id="1.10.1130.10">
    <property type="entry name" value="Flavocytochrome C3, Chain A"/>
    <property type="match status" value="1"/>
</dbReference>
<dbReference type="PANTHER" id="PTHR35038">
    <property type="entry name" value="DISSIMILATORY SULFITE REDUCTASE SIRA"/>
    <property type="match status" value="1"/>
</dbReference>
<dbReference type="KEGG" id="pef:A7E78_05085"/>
<evidence type="ECO:0000313" key="5">
    <source>
        <dbReference type="EMBL" id="APG27269.1"/>
    </source>
</evidence>
<dbReference type="PANTHER" id="PTHR35038:SF8">
    <property type="entry name" value="C-TYPE POLYHEME CYTOCHROME OMCC"/>
    <property type="match status" value="1"/>
</dbReference>
<sequence length="543" mass="60478">MGSWGFLPLVFCLLAVGLFPAGMQAAVDKAEDGGVALGRVKARQVSSKPVRWVTADHSAHPILQQEFKSPEEVTKACLSCHNEAAHQVHQTIHWTWKDPADGEGLMGKNGLTLNNFCISIHSNEPRCTSCHVGYGWKDASFDFSSEEKVDCLVCHERTGTYKKFPTKAGYPVKEATKFGKKTFVPPDYRLISASVGRPSRENCGVCHFFGGGGDAVKHGDLDSSLFNPSRDLDVHMNAEGSNFNCQRCHTTEAHFISGRTYKQPAFTERKSLIEDDLVKLISCESCHTEKPHRSGHKANDHTDKVACQTCHIPAFARVIPTKMQWDWSQAGRKKNGKPYKVKGESGKPSYDTKKGSFVWEKDVVPEYFWYNGRMDYLLLTDTIDATRVVKLNRVLGDKDDADSRITPFKVHRGKQPYDKGNSTMAVPHLFGKDQSAYWKSYDWNQAIAAGMQAAKLDYSGEYGFVETEYHYPITHMVAPAENSLQCVDCHAEQGRLATLSGFYMPGRDRQPLVDTIGWLAVAFALLGVAGHGLMRLVSGKKRE</sequence>